<protein>
    <submittedName>
        <fullName evidence="1">Uncharacterized protein</fullName>
    </submittedName>
</protein>
<keyword evidence="2" id="KW-1185">Reference proteome</keyword>
<evidence type="ECO:0000313" key="1">
    <source>
        <dbReference type="EMBL" id="KAH3861232.1"/>
    </source>
</evidence>
<name>A0A9D4LM46_DREPO</name>
<organism evidence="1 2">
    <name type="scientific">Dreissena polymorpha</name>
    <name type="common">Zebra mussel</name>
    <name type="synonym">Mytilus polymorpha</name>
    <dbReference type="NCBI Taxonomy" id="45954"/>
    <lineage>
        <taxon>Eukaryota</taxon>
        <taxon>Metazoa</taxon>
        <taxon>Spiralia</taxon>
        <taxon>Lophotrochozoa</taxon>
        <taxon>Mollusca</taxon>
        <taxon>Bivalvia</taxon>
        <taxon>Autobranchia</taxon>
        <taxon>Heteroconchia</taxon>
        <taxon>Euheterodonta</taxon>
        <taxon>Imparidentia</taxon>
        <taxon>Neoheterodontei</taxon>
        <taxon>Myida</taxon>
        <taxon>Dreissenoidea</taxon>
        <taxon>Dreissenidae</taxon>
        <taxon>Dreissena</taxon>
    </lineage>
</organism>
<reference evidence="1" key="2">
    <citation type="submission" date="2020-11" db="EMBL/GenBank/DDBJ databases">
        <authorList>
            <person name="McCartney M.A."/>
            <person name="Auch B."/>
            <person name="Kono T."/>
            <person name="Mallez S."/>
            <person name="Becker A."/>
            <person name="Gohl D.M."/>
            <person name="Silverstein K.A.T."/>
            <person name="Koren S."/>
            <person name="Bechman K.B."/>
            <person name="Herman A."/>
            <person name="Abrahante J.E."/>
            <person name="Garbe J."/>
        </authorList>
    </citation>
    <scope>NUCLEOTIDE SEQUENCE</scope>
    <source>
        <strain evidence="1">Duluth1</strain>
        <tissue evidence="1">Whole animal</tissue>
    </source>
</reference>
<dbReference type="AlphaFoldDB" id="A0A9D4LM46"/>
<accession>A0A9D4LM46</accession>
<gene>
    <name evidence="1" type="ORF">DPMN_024159</name>
</gene>
<sequence length="122" mass="13375">MTTAQATSTCVLSNASVTNSDRSPSHQWTTYFYAHMAGAWPFITKTLGLFIAMGSVRINLNSHFKYKLTSSPGRNRDRLSDSDQSIFLNNVLNSVTHRTAAAPTSPVFRMPGDTSGAWVICD</sequence>
<reference evidence="1" key="1">
    <citation type="journal article" date="2019" name="bioRxiv">
        <title>The Genome of the Zebra Mussel, Dreissena polymorpha: A Resource for Invasive Species Research.</title>
        <authorList>
            <person name="McCartney M.A."/>
            <person name="Auch B."/>
            <person name="Kono T."/>
            <person name="Mallez S."/>
            <person name="Zhang Y."/>
            <person name="Obille A."/>
            <person name="Becker A."/>
            <person name="Abrahante J.E."/>
            <person name="Garbe J."/>
            <person name="Badalamenti J.P."/>
            <person name="Herman A."/>
            <person name="Mangelson H."/>
            <person name="Liachko I."/>
            <person name="Sullivan S."/>
            <person name="Sone E.D."/>
            <person name="Koren S."/>
            <person name="Silverstein K.A.T."/>
            <person name="Beckman K.B."/>
            <person name="Gohl D.M."/>
        </authorList>
    </citation>
    <scope>NUCLEOTIDE SEQUENCE</scope>
    <source>
        <strain evidence="1">Duluth1</strain>
        <tissue evidence="1">Whole animal</tissue>
    </source>
</reference>
<dbReference type="Proteomes" id="UP000828390">
    <property type="component" value="Unassembled WGS sequence"/>
</dbReference>
<dbReference type="EMBL" id="JAIWYP010000002">
    <property type="protein sequence ID" value="KAH3861232.1"/>
    <property type="molecule type" value="Genomic_DNA"/>
</dbReference>
<proteinExistence type="predicted"/>
<evidence type="ECO:0000313" key="2">
    <source>
        <dbReference type="Proteomes" id="UP000828390"/>
    </source>
</evidence>
<comment type="caution">
    <text evidence="1">The sequence shown here is derived from an EMBL/GenBank/DDBJ whole genome shotgun (WGS) entry which is preliminary data.</text>
</comment>